<accession>A0A423UPF1</accession>
<dbReference type="InterPro" id="IPR029058">
    <property type="entry name" value="AB_hydrolase_fold"/>
</dbReference>
<dbReference type="Proteomes" id="UP000285596">
    <property type="component" value="Unassembled WGS sequence"/>
</dbReference>
<dbReference type="AlphaFoldDB" id="A0A423UPF1"/>
<dbReference type="SUPFAM" id="SSF53474">
    <property type="entry name" value="alpha/beta-Hydrolases"/>
    <property type="match status" value="1"/>
</dbReference>
<dbReference type="Gene3D" id="3.40.50.1820">
    <property type="entry name" value="alpha/beta hydrolase"/>
    <property type="match status" value="1"/>
</dbReference>
<sequence length="103" mass="11106">DPPRPPSVRPEGDLDFDWPVVPDIDAQINDPDPAVRERFPEITVPTLVIGGGPDSHIDQDQLAQMVRAIPDAELVTVEAGHLIHTDRPGEFLAAIRAFGLGGV</sequence>
<proteinExistence type="predicted"/>
<feature type="non-terminal residue" evidence="1">
    <location>
        <position position="1"/>
    </location>
</feature>
<dbReference type="EMBL" id="QWFA01000448">
    <property type="protein sequence ID" value="ROV64220.1"/>
    <property type="molecule type" value="Genomic_DNA"/>
</dbReference>
<evidence type="ECO:0000313" key="2">
    <source>
        <dbReference type="Proteomes" id="UP000285596"/>
    </source>
</evidence>
<dbReference type="RefSeq" id="WP_133305760.1">
    <property type="nucleotide sequence ID" value="NZ_QWFA01000448.1"/>
</dbReference>
<keyword evidence="1" id="KW-0378">Hydrolase</keyword>
<name>A0A423UPF1_STRGL</name>
<reference evidence="1 2" key="1">
    <citation type="submission" date="2018-08" db="EMBL/GenBank/DDBJ databases">
        <title>Streptomyces globisporus 1912-4Crt, whole genome shotgun sequence.</title>
        <authorList>
            <person name="Matselyukh B."/>
        </authorList>
    </citation>
    <scope>NUCLEOTIDE SEQUENCE [LARGE SCALE GENOMIC DNA]</scope>
    <source>
        <strain evidence="1 2">1912-4Crt</strain>
    </source>
</reference>
<comment type="caution">
    <text evidence="1">The sequence shown here is derived from an EMBL/GenBank/DDBJ whole genome shotgun (WGS) entry which is preliminary data.</text>
</comment>
<dbReference type="GO" id="GO:0016787">
    <property type="term" value="F:hydrolase activity"/>
    <property type="evidence" value="ECO:0007669"/>
    <property type="project" value="UniProtKB-KW"/>
</dbReference>
<gene>
    <name evidence="1" type="ORF">D3105_34245</name>
</gene>
<evidence type="ECO:0000313" key="1">
    <source>
        <dbReference type="EMBL" id="ROV64220.1"/>
    </source>
</evidence>
<protein>
    <submittedName>
        <fullName evidence="1">Alpha/beta hydrolase</fullName>
    </submittedName>
</protein>
<organism evidence="1 2">
    <name type="scientific">Streptomyces globisporus</name>
    <dbReference type="NCBI Taxonomy" id="1908"/>
    <lineage>
        <taxon>Bacteria</taxon>
        <taxon>Bacillati</taxon>
        <taxon>Actinomycetota</taxon>
        <taxon>Actinomycetes</taxon>
        <taxon>Kitasatosporales</taxon>
        <taxon>Streptomycetaceae</taxon>
        <taxon>Streptomyces</taxon>
    </lineage>
</organism>